<dbReference type="Pfam" id="PF00036">
    <property type="entry name" value="EF-hand_1"/>
    <property type="match status" value="1"/>
</dbReference>
<evidence type="ECO:0000259" key="4">
    <source>
        <dbReference type="PROSITE" id="PS50222"/>
    </source>
</evidence>
<evidence type="ECO:0000313" key="5">
    <source>
        <dbReference type="EMBL" id="EJK75083.1"/>
    </source>
</evidence>
<dbReference type="PROSITE" id="PS00018">
    <property type="entry name" value="EF_HAND_1"/>
    <property type="match status" value="1"/>
</dbReference>
<dbReference type="SMART" id="SM00054">
    <property type="entry name" value="EFh"/>
    <property type="match status" value="2"/>
</dbReference>
<dbReference type="InterPro" id="IPR011992">
    <property type="entry name" value="EF-hand-dom_pair"/>
</dbReference>
<name>K0T8K7_THAOC</name>
<feature type="signal peptide" evidence="3">
    <location>
        <begin position="1"/>
        <end position="25"/>
    </location>
</feature>
<dbReference type="Pfam" id="PF13202">
    <property type="entry name" value="EF-hand_5"/>
    <property type="match status" value="1"/>
</dbReference>
<organism evidence="5 6">
    <name type="scientific">Thalassiosira oceanica</name>
    <name type="common">Marine diatom</name>
    <dbReference type="NCBI Taxonomy" id="159749"/>
    <lineage>
        <taxon>Eukaryota</taxon>
        <taxon>Sar</taxon>
        <taxon>Stramenopiles</taxon>
        <taxon>Ochrophyta</taxon>
        <taxon>Bacillariophyta</taxon>
        <taxon>Coscinodiscophyceae</taxon>
        <taxon>Thalassiosirophycidae</taxon>
        <taxon>Thalassiosirales</taxon>
        <taxon>Thalassiosiraceae</taxon>
        <taxon>Thalassiosira</taxon>
    </lineage>
</organism>
<feature type="region of interest" description="Disordered" evidence="2">
    <location>
        <begin position="67"/>
        <end position="103"/>
    </location>
</feature>
<dbReference type="InterPro" id="IPR018247">
    <property type="entry name" value="EF_Hand_1_Ca_BS"/>
</dbReference>
<feature type="domain" description="EF-hand" evidence="4">
    <location>
        <begin position="302"/>
        <end position="337"/>
    </location>
</feature>
<dbReference type="Proteomes" id="UP000266841">
    <property type="component" value="Unassembled WGS sequence"/>
</dbReference>
<dbReference type="AlphaFoldDB" id="K0T8K7"/>
<dbReference type="Gene3D" id="1.10.238.10">
    <property type="entry name" value="EF-hand"/>
    <property type="match status" value="1"/>
</dbReference>
<feature type="chain" id="PRO_5003837786" description="EF-hand domain-containing protein" evidence="3">
    <location>
        <begin position="26"/>
        <end position="386"/>
    </location>
</feature>
<proteinExistence type="predicted"/>
<keyword evidence="3" id="KW-0732">Signal</keyword>
<dbReference type="SUPFAM" id="SSF47473">
    <property type="entry name" value="EF-hand"/>
    <property type="match status" value="1"/>
</dbReference>
<dbReference type="Gene3D" id="3.90.210.10">
    <property type="entry name" value="Heat-Labile Enterotoxin, subunit A"/>
    <property type="match status" value="1"/>
</dbReference>
<dbReference type="PROSITE" id="PS50222">
    <property type="entry name" value="EF_HAND_2"/>
    <property type="match status" value="2"/>
</dbReference>
<comment type="caution">
    <text evidence="5">The sequence shown here is derived from an EMBL/GenBank/DDBJ whole genome shotgun (WGS) entry which is preliminary data.</text>
</comment>
<gene>
    <name evidence="5" type="ORF">THAOC_03206</name>
</gene>
<protein>
    <recommendedName>
        <fullName evidence="4">EF-hand domain-containing protein</fullName>
    </recommendedName>
</protein>
<feature type="domain" description="EF-hand" evidence="4">
    <location>
        <begin position="353"/>
        <end position="386"/>
    </location>
</feature>
<accession>K0T8K7</accession>
<dbReference type="EMBL" id="AGNL01003139">
    <property type="protein sequence ID" value="EJK75083.1"/>
    <property type="molecule type" value="Genomic_DNA"/>
</dbReference>
<evidence type="ECO:0000256" key="1">
    <source>
        <dbReference type="ARBA" id="ARBA00022837"/>
    </source>
</evidence>
<keyword evidence="1" id="KW-0106">Calcium</keyword>
<sequence length="386" mass="42399">MGSPSLQHLLFFLFLLAESIAVGECFLVRVGVSVGSDAPRFFSASTSCRSKKKPFLDQLLGKRRVLITPPPKEDHDDGGGCADSTECSDNDAPSEHQPSTNTPNWIFLYPKACTRLLASAGTSKNATQAGASVRSADIFDIPPDTCQGGYYGNGLLDPETVLREGFSHRGDDWDLLNHVLQRGDSAFRGTTKQIVYPEDGVGAASFAGEDGYVYEVTCLPSWDVNKHLQGRVDYVLGLGKGGNAVLGEHEYAVASRIPSSHIKRYGRVVRSASGLLFVPRAAWVENPAWNPAFCRYSVSDYSTCEAMEVMMREMDADGDGTLSLDEFRAAMEKNGFIRRKSESARTLLKDEDAALLYPETIFRRFDVDDSSSISVEELRNLLMETF</sequence>
<dbReference type="GO" id="GO:0005509">
    <property type="term" value="F:calcium ion binding"/>
    <property type="evidence" value="ECO:0007669"/>
    <property type="project" value="InterPro"/>
</dbReference>
<keyword evidence="6" id="KW-1185">Reference proteome</keyword>
<dbReference type="InterPro" id="IPR002048">
    <property type="entry name" value="EF_hand_dom"/>
</dbReference>
<evidence type="ECO:0000313" key="6">
    <source>
        <dbReference type="Proteomes" id="UP000266841"/>
    </source>
</evidence>
<evidence type="ECO:0000256" key="3">
    <source>
        <dbReference type="SAM" id="SignalP"/>
    </source>
</evidence>
<evidence type="ECO:0000256" key="2">
    <source>
        <dbReference type="SAM" id="MobiDB-lite"/>
    </source>
</evidence>
<reference evidence="5 6" key="1">
    <citation type="journal article" date="2012" name="Genome Biol.">
        <title>Genome and low-iron response of an oceanic diatom adapted to chronic iron limitation.</title>
        <authorList>
            <person name="Lommer M."/>
            <person name="Specht M."/>
            <person name="Roy A.S."/>
            <person name="Kraemer L."/>
            <person name="Andreson R."/>
            <person name="Gutowska M.A."/>
            <person name="Wolf J."/>
            <person name="Bergner S.V."/>
            <person name="Schilhabel M.B."/>
            <person name="Klostermeier U.C."/>
            <person name="Beiko R.G."/>
            <person name="Rosenstiel P."/>
            <person name="Hippler M."/>
            <person name="Laroche J."/>
        </authorList>
    </citation>
    <scope>NUCLEOTIDE SEQUENCE [LARGE SCALE GENOMIC DNA]</scope>
    <source>
        <strain evidence="5 6">CCMP1005</strain>
    </source>
</reference>
<dbReference type="SUPFAM" id="SSF56399">
    <property type="entry name" value="ADP-ribosylation"/>
    <property type="match status" value="1"/>
</dbReference>